<accession>A0A443I3B2</accession>
<comment type="caution">
    <text evidence="2">The sequence shown here is derived from an EMBL/GenBank/DDBJ whole genome shotgun (WGS) entry which is preliminary data.</text>
</comment>
<gene>
    <name evidence="2" type="ORF">C8Q69DRAFT_505157</name>
</gene>
<keyword evidence="3" id="KW-1185">Reference proteome</keyword>
<feature type="compositionally biased region" description="Basic and acidic residues" evidence="1">
    <location>
        <begin position="1"/>
        <end position="11"/>
    </location>
</feature>
<organism evidence="2 3">
    <name type="scientific">Byssochlamys spectabilis</name>
    <name type="common">Paecilomyces variotii</name>
    <dbReference type="NCBI Taxonomy" id="264951"/>
    <lineage>
        <taxon>Eukaryota</taxon>
        <taxon>Fungi</taxon>
        <taxon>Dikarya</taxon>
        <taxon>Ascomycota</taxon>
        <taxon>Pezizomycotina</taxon>
        <taxon>Eurotiomycetes</taxon>
        <taxon>Eurotiomycetidae</taxon>
        <taxon>Eurotiales</taxon>
        <taxon>Thermoascaceae</taxon>
        <taxon>Paecilomyces</taxon>
    </lineage>
</organism>
<protein>
    <submittedName>
        <fullName evidence="2">Uncharacterized protein</fullName>
    </submittedName>
</protein>
<sequence>MSLDAAHRAEQDLNSYQAKQGIGRKSDSVLESGVNEQVDKQFGGAASAKYGVVASSSSGDHRKIPPEEGGELDDRGRMTEAKDFEGPDGPEEKIKAATVRRPGDDDVLVPQDLKHKGIK</sequence>
<proteinExistence type="predicted"/>
<dbReference type="Proteomes" id="UP000283841">
    <property type="component" value="Unassembled WGS sequence"/>
</dbReference>
<feature type="region of interest" description="Disordered" evidence="1">
    <location>
        <begin position="1"/>
        <end position="35"/>
    </location>
</feature>
<dbReference type="STRING" id="264951.A0A443I3B2"/>
<dbReference type="VEuPathDB" id="FungiDB:C8Q69DRAFT_505157"/>
<dbReference type="EMBL" id="RCNU01000002">
    <property type="protein sequence ID" value="RWQ98525.1"/>
    <property type="molecule type" value="Genomic_DNA"/>
</dbReference>
<feature type="region of interest" description="Disordered" evidence="1">
    <location>
        <begin position="53"/>
        <end position="119"/>
    </location>
</feature>
<dbReference type="GeneID" id="39601952"/>
<dbReference type="OrthoDB" id="3359339at2759"/>
<evidence type="ECO:0000256" key="1">
    <source>
        <dbReference type="SAM" id="MobiDB-lite"/>
    </source>
</evidence>
<name>A0A443I3B2_BYSSP</name>
<evidence type="ECO:0000313" key="2">
    <source>
        <dbReference type="EMBL" id="RWQ98525.1"/>
    </source>
</evidence>
<dbReference type="RefSeq" id="XP_028488170.1">
    <property type="nucleotide sequence ID" value="XM_028632675.1"/>
</dbReference>
<dbReference type="AlphaFoldDB" id="A0A443I3B2"/>
<evidence type="ECO:0000313" key="3">
    <source>
        <dbReference type="Proteomes" id="UP000283841"/>
    </source>
</evidence>
<reference evidence="2 3" key="1">
    <citation type="journal article" date="2018" name="Front. Microbiol.">
        <title>Genomic and genetic insights into a cosmopolitan fungus, Paecilomyces variotii (Eurotiales).</title>
        <authorList>
            <person name="Urquhart A.S."/>
            <person name="Mondo S.J."/>
            <person name="Makela M.R."/>
            <person name="Hane J.K."/>
            <person name="Wiebenga A."/>
            <person name="He G."/>
            <person name="Mihaltcheva S."/>
            <person name="Pangilinan J."/>
            <person name="Lipzen A."/>
            <person name="Barry K."/>
            <person name="de Vries R.P."/>
            <person name="Grigoriev I.V."/>
            <person name="Idnurm A."/>
        </authorList>
    </citation>
    <scope>NUCLEOTIDE SEQUENCE [LARGE SCALE GENOMIC DNA]</scope>
    <source>
        <strain evidence="2 3">CBS 101075</strain>
    </source>
</reference>
<feature type="compositionally biased region" description="Basic and acidic residues" evidence="1">
    <location>
        <begin position="59"/>
        <end position="95"/>
    </location>
</feature>